<proteinExistence type="inferred from homology"/>
<evidence type="ECO:0000256" key="1">
    <source>
        <dbReference type="ARBA" id="ARBA00010364"/>
    </source>
</evidence>
<gene>
    <name evidence="3" type="ORF">LL253_05345</name>
</gene>
<comment type="similarity">
    <text evidence="1 2">Belongs to the UPF0235 family.</text>
</comment>
<dbReference type="Proteomes" id="UP001198830">
    <property type="component" value="Unassembled WGS sequence"/>
</dbReference>
<name>A0ABS8H1Z0_9SPHN</name>
<evidence type="ECO:0000313" key="3">
    <source>
        <dbReference type="EMBL" id="MCC4232118.1"/>
    </source>
</evidence>
<dbReference type="HAMAP" id="MF_00634">
    <property type="entry name" value="UPF0235"/>
    <property type="match status" value="1"/>
</dbReference>
<accession>A0ABS8H1Z0</accession>
<dbReference type="EMBL" id="JAJGNP010000003">
    <property type="protein sequence ID" value="MCC4232118.1"/>
    <property type="molecule type" value="Genomic_DNA"/>
</dbReference>
<evidence type="ECO:0000256" key="2">
    <source>
        <dbReference type="HAMAP-Rule" id="MF_00634"/>
    </source>
</evidence>
<dbReference type="Pfam" id="PF02594">
    <property type="entry name" value="DUF167"/>
    <property type="match status" value="1"/>
</dbReference>
<organism evidence="3 4">
    <name type="scientific">Sphingobium soli</name>
    <dbReference type="NCBI Taxonomy" id="1591116"/>
    <lineage>
        <taxon>Bacteria</taxon>
        <taxon>Pseudomonadati</taxon>
        <taxon>Pseudomonadota</taxon>
        <taxon>Alphaproteobacteria</taxon>
        <taxon>Sphingomonadales</taxon>
        <taxon>Sphingomonadaceae</taxon>
        <taxon>Sphingobium</taxon>
    </lineage>
</organism>
<reference evidence="3 4" key="1">
    <citation type="submission" date="2021-10" db="EMBL/GenBank/DDBJ databases">
        <title>The diversity and Nitrogen Metabolism of Culturable Nitrate-Utilizing Bacteria Within the Oxygen Minimum Zone of the Changjiang (Yangtze River)Estuary.</title>
        <authorList>
            <person name="Zhang D."/>
            <person name="Zheng J."/>
            <person name="Liu S."/>
            <person name="He W."/>
        </authorList>
    </citation>
    <scope>NUCLEOTIDE SEQUENCE [LARGE SCALE GENOMIC DNA]</scope>
    <source>
        <strain evidence="3 4">FXH275-2</strain>
    </source>
</reference>
<protein>
    <recommendedName>
        <fullName evidence="2">UPF0235 protein LL253_05345</fullName>
    </recommendedName>
</protein>
<dbReference type="InterPro" id="IPR003746">
    <property type="entry name" value="DUF167"/>
</dbReference>
<dbReference type="Gene3D" id="3.30.1200.10">
    <property type="entry name" value="YggU-like"/>
    <property type="match status" value="1"/>
</dbReference>
<dbReference type="NCBIfam" id="TIGR00251">
    <property type="entry name" value="DUF167 family protein"/>
    <property type="match status" value="1"/>
</dbReference>
<dbReference type="SUPFAM" id="SSF69786">
    <property type="entry name" value="YggU-like"/>
    <property type="match status" value="1"/>
</dbReference>
<dbReference type="InterPro" id="IPR036591">
    <property type="entry name" value="YggU-like_sf"/>
</dbReference>
<sequence length="107" mass="11676">MTAWSRSGADLLLAIRLTPGSARQEIGGVWRDDRAAPWLTARVRAVPEKGRANAALIALLAQALDWPKSAIMLESGDSNRLKRLRIIGGGGAQDRLVACIEQWMEQI</sequence>
<comment type="caution">
    <text evidence="3">The sequence shown here is derived from an EMBL/GenBank/DDBJ whole genome shotgun (WGS) entry which is preliminary data.</text>
</comment>
<keyword evidence="4" id="KW-1185">Reference proteome</keyword>
<dbReference type="SMART" id="SM01152">
    <property type="entry name" value="DUF167"/>
    <property type="match status" value="1"/>
</dbReference>
<dbReference type="RefSeq" id="WP_228226461.1">
    <property type="nucleotide sequence ID" value="NZ_JAJGNP010000003.1"/>
</dbReference>
<evidence type="ECO:0000313" key="4">
    <source>
        <dbReference type="Proteomes" id="UP001198830"/>
    </source>
</evidence>